<dbReference type="GO" id="GO:0009312">
    <property type="term" value="P:oligosaccharide biosynthetic process"/>
    <property type="evidence" value="ECO:0007669"/>
    <property type="project" value="InterPro"/>
</dbReference>
<dbReference type="KEGG" id="rxy:Rxyl_1345"/>
<protein>
    <submittedName>
        <fullName evidence="4">Methyltransferase type 12</fullName>
    </submittedName>
</protein>
<dbReference type="HOGENOM" id="CLU_091685_0_0_11"/>
<dbReference type="GO" id="GO:0008757">
    <property type="term" value="F:S-adenosylmethionine-dependent methyltransferase activity"/>
    <property type="evidence" value="ECO:0007669"/>
    <property type="project" value="InterPro"/>
</dbReference>
<dbReference type="Gene3D" id="3.40.50.150">
    <property type="entry name" value="Vaccinia Virus protein VP39"/>
    <property type="match status" value="1"/>
</dbReference>
<dbReference type="InterPro" id="IPR029063">
    <property type="entry name" value="SAM-dependent_MTases_sf"/>
</dbReference>
<evidence type="ECO:0000313" key="4">
    <source>
        <dbReference type="EMBL" id="ABG04308.1"/>
    </source>
</evidence>
<dbReference type="Proteomes" id="UP000006637">
    <property type="component" value="Chromosome"/>
</dbReference>
<dbReference type="AlphaFoldDB" id="Q1AWC0"/>
<keyword evidence="2 4" id="KW-0808">Transferase</keyword>
<reference evidence="4 5" key="1">
    <citation type="submission" date="2006-06" db="EMBL/GenBank/DDBJ databases">
        <title>Complete sequence of Rubrobacter xylanophilus DSM 9941.</title>
        <authorList>
            <consortium name="US DOE Joint Genome Institute"/>
            <person name="Copeland A."/>
            <person name="Lucas S."/>
            <person name="Lapidus A."/>
            <person name="Barry K."/>
            <person name="Detter J.C."/>
            <person name="Glavina del Rio T."/>
            <person name="Hammon N."/>
            <person name="Israni S."/>
            <person name="Dalin E."/>
            <person name="Tice H."/>
            <person name="Pitluck S."/>
            <person name="Munk A.C."/>
            <person name="Brettin T."/>
            <person name="Bruce D."/>
            <person name="Han C."/>
            <person name="Tapia R."/>
            <person name="Gilna P."/>
            <person name="Schmutz J."/>
            <person name="Larimer F."/>
            <person name="Land M."/>
            <person name="Hauser L."/>
            <person name="Kyrpides N."/>
            <person name="Lykidis A."/>
            <person name="da Costa M.S."/>
            <person name="Rainey F.A."/>
            <person name="Empadinhas N."/>
            <person name="Jolivet E."/>
            <person name="Battista J.R."/>
            <person name="Richardson P."/>
        </authorList>
    </citation>
    <scope>NUCLEOTIDE SEQUENCE [LARGE SCALE GENOMIC DNA]</scope>
    <source>
        <strain evidence="5">DSM 9941 / NBRC 16129 / PRD-1</strain>
    </source>
</reference>
<dbReference type="InterPro" id="IPR008715">
    <property type="entry name" value="SAM-MeTfrase_NodS-like"/>
</dbReference>
<keyword evidence="5" id="KW-1185">Reference proteome</keyword>
<evidence type="ECO:0000256" key="3">
    <source>
        <dbReference type="ARBA" id="ARBA00022691"/>
    </source>
</evidence>
<dbReference type="eggNOG" id="COG0500">
    <property type="taxonomic scope" value="Bacteria"/>
</dbReference>
<evidence type="ECO:0000256" key="1">
    <source>
        <dbReference type="ARBA" id="ARBA00022603"/>
    </source>
</evidence>
<dbReference type="Pfam" id="PF05401">
    <property type="entry name" value="NodS"/>
    <property type="match status" value="1"/>
</dbReference>
<dbReference type="STRING" id="266117.Rxyl_1345"/>
<gene>
    <name evidence="4" type="ordered locus">Rxyl_1345</name>
</gene>
<accession>Q1AWC0</accession>
<proteinExistence type="predicted"/>
<dbReference type="EMBL" id="CP000386">
    <property type="protein sequence ID" value="ABG04308.1"/>
    <property type="molecule type" value="Genomic_DNA"/>
</dbReference>
<keyword evidence="1 4" id="KW-0489">Methyltransferase</keyword>
<keyword evidence="3" id="KW-0949">S-adenosyl-L-methionine</keyword>
<dbReference type="RefSeq" id="WP_011564325.1">
    <property type="nucleotide sequence ID" value="NC_008148.1"/>
</dbReference>
<evidence type="ECO:0000256" key="2">
    <source>
        <dbReference type="ARBA" id="ARBA00022679"/>
    </source>
</evidence>
<dbReference type="PANTHER" id="PTHR43464">
    <property type="entry name" value="METHYLTRANSFERASE"/>
    <property type="match status" value="1"/>
</dbReference>
<sequence length="191" mass="22369">MGRRLEPEYFERLYRSSPDPWNFESSDYERRKYRRSIEALGDRRFRRALEAGCSIGVFTAMLAPRCDELVAVDAAGRAVEAARRRLSGRPNVRVLRRTLPEEMPEGPFDLIVASEILYYFDRELLLETLRRFEESLAPGGALLAVHWRRRTRTYPLQGDDVHRLLLENTRLERRATAAEPEYRLDLLEDRG</sequence>
<dbReference type="SUPFAM" id="SSF53335">
    <property type="entry name" value="S-adenosyl-L-methionine-dependent methyltransferases"/>
    <property type="match status" value="1"/>
</dbReference>
<dbReference type="GO" id="GO:0032259">
    <property type="term" value="P:methylation"/>
    <property type="evidence" value="ECO:0007669"/>
    <property type="project" value="UniProtKB-KW"/>
</dbReference>
<organism evidence="4 5">
    <name type="scientific">Rubrobacter xylanophilus (strain DSM 9941 / JCM 11954 / NBRC 16129 / PRD-1)</name>
    <dbReference type="NCBI Taxonomy" id="266117"/>
    <lineage>
        <taxon>Bacteria</taxon>
        <taxon>Bacillati</taxon>
        <taxon>Actinomycetota</taxon>
        <taxon>Rubrobacteria</taxon>
        <taxon>Rubrobacterales</taxon>
        <taxon>Rubrobacteraceae</taxon>
        <taxon>Rubrobacter</taxon>
    </lineage>
</organism>
<evidence type="ECO:0000313" key="5">
    <source>
        <dbReference type="Proteomes" id="UP000006637"/>
    </source>
</evidence>
<dbReference type="CDD" id="cd02440">
    <property type="entry name" value="AdoMet_MTases"/>
    <property type="match status" value="1"/>
</dbReference>
<name>Q1AWC0_RUBXD</name>
<dbReference type="PhylomeDB" id="Q1AWC0"/>
<dbReference type="PANTHER" id="PTHR43464:SF19">
    <property type="entry name" value="UBIQUINONE BIOSYNTHESIS O-METHYLTRANSFERASE, MITOCHONDRIAL"/>
    <property type="match status" value="1"/>
</dbReference>